<evidence type="ECO:0000313" key="2">
    <source>
        <dbReference type="Proteomes" id="UP001307889"/>
    </source>
</evidence>
<dbReference type="EMBL" id="AP028917">
    <property type="protein sequence ID" value="BES98189.1"/>
    <property type="molecule type" value="Genomic_DNA"/>
</dbReference>
<gene>
    <name evidence="1" type="ORF">NTJ_11005</name>
</gene>
<name>A0ABN7B3L3_9HEMI</name>
<sequence length="119" mass="13106">MRAKIRKFGWFLTKALEGTDQSGNYAKPPIFINYLSSSFLLTPASTSPALSSTPVHVDVLSLACLRSLLDFLLLYVINILPVMWPSAILEAKPPSPLALASPNTRWQPNRTLLRAGRLA</sequence>
<dbReference type="Proteomes" id="UP001307889">
    <property type="component" value="Chromosome 9"/>
</dbReference>
<keyword evidence="2" id="KW-1185">Reference proteome</keyword>
<proteinExistence type="predicted"/>
<protein>
    <submittedName>
        <fullName evidence="1">Uncharacterized protein</fullName>
    </submittedName>
</protein>
<accession>A0ABN7B3L3</accession>
<organism evidence="1 2">
    <name type="scientific">Nesidiocoris tenuis</name>
    <dbReference type="NCBI Taxonomy" id="355587"/>
    <lineage>
        <taxon>Eukaryota</taxon>
        <taxon>Metazoa</taxon>
        <taxon>Ecdysozoa</taxon>
        <taxon>Arthropoda</taxon>
        <taxon>Hexapoda</taxon>
        <taxon>Insecta</taxon>
        <taxon>Pterygota</taxon>
        <taxon>Neoptera</taxon>
        <taxon>Paraneoptera</taxon>
        <taxon>Hemiptera</taxon>
        <taxon>Heteroptera</taxon>
        <taxon>Panheteroptera</taxon>
        <taxon>Cimicomorpha</taxon>
        <taxon>Miridae</taxon>
        <taxon>Dicyphina</taxon>
        <taxon>Nesidiocoris</taxon>
    </lineage>
</organism>
<evidence type="ECO:0000313" key="1">
    <source>
        <dbReference type="EMBL" id="BES98189.1"/>
    </source>
</evidence>
<reference evidence="1 2" key="1">
    <citation type="submission" date="2023-09" db="EMBL/GenBank/DDBJ databases">
        <title>Nesidiocoris tenuis whole genome shotgun sequence.</title>
        <authorList>
            <person name="Shibata T."/>
            <person name="Shimoda M."/>
            <person name="Kobayashi T."/>
            <person name="Uehara T."/>
        </authorList>
    </citation>
    <scope>NUCLEOTIDE SEQUENCE [LARGE SCALE GENOMIC DNA]</scope>
    <source>
        <strain evidence="1 2">Japan</strain>
    </source>
</reference>